<evidence type="ECO:0000313" key="2">
    <source>
        <dbReference type="EMBL" id="NCH88166.1"/>
    </source>
</evidence>
<feature type="domain" description="BIG2" evidence="1">
    <location>
        <begin position="8"/>
        <end position="67"/>
    </location>
</feature>
<dbReference type="EMBL" id="RPBY01000004">
    <property type="protein sequence ID" value="NCH88166.1"/>
    <property type="molecule type" value="Genomic_DNA"/>
</dbReference>
<evidence type="ECO:0000259" key="1">
    <source>
        <dbReference type="Pfam" id="PF02368"/>
    </source>
</evidence>
<reference evidence="2" key="1">
    <citation type="submission" date="2018-11" db="EMBL/GenBank/DDBJ databases">
        <title>Genomics analysis of Putative Virulence Factors on Adhesion and Cytotoxicity for Cronobacter spp.</title>
        <authorList>
            <person name="Cui J."/>
        </authorList>
    </citation>
    <scope>NUCLEOTIDE SEQUENCE</scope>
    <source>
        <strain evidence="2">SD69</strain>
    </source>
</reference>
<gene>
    <name evidence="2" type="ORF">EHJ13_12070</name>
</gene>
<comment type="caution">
    <text evidence="2">The sequence shown here is derived from an EMBL/GenBank/DDBJ whole genome shotgun (WGS) entry which is preliminary data.</text>
</comment>
<dbReference type="Pfam" id="PF02368">
    <property type="entry name" value="Big_2"/>
    <property type="match status" value="1"/>
</dbReference>
<dbReference type="InterPro" id="IPR008964">
    <property type="entry name" value="Invasin/intimin_cell_adhesion"/>
</dbReference>
<evidence type="ECO:0000313" key="3">
    <source>
        <dbReference type="Proteomes" id="UP000778262"/>
    </source>
</evidence>
<dbReference type="SUPFAM" id="SSF49373">
    <property type="entry name" value="Invasin/intimin cell-adhesion fragments"/>
    <property type="match status" value="1"/>
</dbReference>
<dbReference type="Gene3D" id="2.60.40.1080">
    <property type="match status" value="1"/>
</dbReference>
<name>A0A9Q4XRR8_9ENTR</name>
<sequence>MSGPAGMNVGETITLTAAVEPADAESYTLAWSVDDESIATIDSKTGVLTGVAAGSAGAVCTAQNSDGSKVASEAHAVTVTAPE</sequence>
<protein>
    <submittedName>
        <fullName evidence="2">Ig domain-containing protein</fullName>
    </submittedName>
</protein>
<dbReference type="InterPro" id="IPR003343">
    <property type="entry name" value="Big_2"/>
</dbReference>
<organism evidence="2 3">
    <name type="scientific">Cronobacter dublinensis</name>
    <dbReference type="NCBI Taxonomy" id="413497"/>
    <lineage>
        <taxon>Bacteria</taxon>
        <taxon>Pseudomonadati</taxon>
        <taxon>Pseudomonadota</taxon>
        <taxon>Gammaproteobacteria</taxon>
        <taxon>Enterobacterales</taxon>
        <taxon>Enterobacteriaceae</taxon>
        <taxon>Cronobacter</taxon>
    </lineage>
</organism>
<accession>A0A9Q4XRR8</accession>
<dbReference type="AlphaFoldDB" id="A0A9Q4XRR8"/>
<dbReference type="Proteomes" id="UP000778262">
    <property type="component" value="Unassembled WGS sequence"/>
</dbReference>
<proteinExistence type="predicted"/>